<reference evidence="12" key="1">
    <citation type="journal article" date="2014" name="Int. J. Syst. Evol. Microbiol.">
        <title>Complete genome of a new Firmicutes species belonging to the dominant human colonic microbiota ('Ruminococcus bicirculans') reveals two chromosomes and a selective capacity to utilize plant glucans.</title>
        <authorList>
            <consortium name="NISC Comparative Sequencing Program"/>
            <person name="Wegmann U."/>
            <person name="Louis P."/>
            <person name="Goesmann A."/>
            <person name="Henrissat B."/>
            <person name="Duncan S.H."/>
            <person name="Flint H.J."/>
        </authorList>
    </citation>
    <scope>NUCLEOTIDE SEQUENCE</scope>
    <source>
        <strain evidence="12">NBRC 105001</strain>
    </source>
</reference>
<keyword evidence="3 9" id="KW-0645">Protease</keyword>
<accession>A0A2S7XKT0</accession>
<dbReference type="PANTHER" id="PTHR33695:SF1">
    <property type="entry name" value="LIPOPROTEIN SIGNAL PEPTIDASE"/>
    <property type="match status" value="1"/>
</dbReference>
<keyword evidence="6 9" id="KW-0378">Hydrolase</keyword>
<comment type="caution">
    <text evidence="13">The sequence shown here is derived from an EMBL/GenBank/DDBJ whole genome shotgun (WGS) entry which is preliminary data.</text>
</comment>
<evidence type="ECO:0000256" key="8">
    <source>
        <dbReference type="ARBA" id="ARBA00023136"/>
    </source>
</evidence>
<keyword evidence="8 9" id="KW-0472">Membrane</keyword>
<feature type="active site" evidence="9">
    <location>
        <position position="149"/>
    </location>
</feature>
<dbReference type="Pfam" id="PF01252">
    <property type="entry name" value="Peptidase_A8"/>
    <property type="match status" value="1"/>
</dbReference>
<feature type="transmembrane region" description="Helical" evidence="9">
    <location>
        <begin position="140"/>
        <end position="161"/>
    </location>
</feature>
<dbReference type="NCBIfam" id="TIGR00077">
    <property type="entry name" value="lspA"/>
    <property type="match status" value="1"/>
</dbReference>
<dbReference type="PANTHER" id="PTHR33695">
    <property type="entry name" value="LIPOPROTEIN SIGNAL PEPTIDASE"/>
    <property type="match status" value="1"/>
</dbReference>
<keyword evidence="4 9" id="KW-0812">Transmembrane</keyword>
<evidence type="ECO:0000313" key="15">
    <source>
        <dbReference type="Proteomes" id="UP001156660"/>
    </source>
</evidence>
<keyword evidence="5 9" id="KW-0064">Aspartyl protease</keyword>
<feature type="transmembrane region" description="Helical" evidence="9">
    <location>
        <begin position="107"/>
        <end position="128"/>
    </location>
</feature>
<keyword evidence="2 9" id="KW-1003">Cell membrane</keyword>
<reference evidence="13 14" key="2">
    <citation type="submission" date="2016-12" db="EMBL/GenBank/DDBJ databases">
        <title>Diversity of luminous bacteria.</title>
        <authorList>
            <person name="Yoshizawa S."/>
            <person name="Kogure K."/>
        </authorList>
    </citation>
    <scope>NUCLEOTIDE SEQUENCE [LARGE SCALE GENOMIC DNA]</scope>
    <source>
        <strain evidence="13 14">NBRC 105001</strain>
    </source>
</reference>
<dbReference type="UniPathway" id="UPA00665"/>
<gene>
    <name evidence="9 12" type="primary">lspA</name>
    <name evidence="13" type="ORF">BTO23_09570</name>
    <name evidence="12" type="ORF">GCM10007855_39920</name>
</gene>
<evidence type="ECO:0000256" key="7">
    <source>
        <dbReference type="ARBA" id="ARBA00022989"/>
    </source>
</evidence>
<evidence type="ECO:0000256" key="6">
    <source>
        <dbReference type="ARBA" id="ARBA00022801"/>
    </source>
</evidence>
<dbReference type="RefSeq" id="WP_061004588.1">
    <property type="nucleotide sequence ID" value="NZ_BSOU01000021.1"/>
</dbReference>
<comment type="catalytic activity">
    <reaction evidence="9 10">
        <text>Release of signal peptides from bacterial membrane prolipoproteins. Hydrolyzes -Xaa-Yaa-Zaa-|-(S,diacylglyceryl)Cys-, in which Xaa is hydrophobic (preferably Leu), and Yaa (Ala or Ser) and Zaa (Gly or Ala) have small, neutral side chains.</text>
        <dbReference type="EC" id="3.4.23.36"/>
    </reaction>
</comment>
<dbReference type="Proteomes" id="UP000239273">
    <property type="component" value="Unassembled WGS sequence"/>
</dbReference>
<feature type="transmembrane region" description="Helical" evidence="9">
    <location>
        <begin position="48"/>
        <end position="69"/>
    </location>
</feature>
<name>A0A2S7XKT0_9GAMM</name>
<dbReference type="HAMAP" id="MF_00161">
    <property type="entry name" value="LspA"/>
    <property type="match status" value="1"/>
</dbReference>
<organism evidence="13 14">
    <name type="scientific">Aliivibrio sifiae</name>
    <dbReference type="NCBI Taxonomy" id="566293"/>
    <lineage>
        <taxon>Bacteria</taxon>
        <taxon>Pseudomonadati</taxon>
        <taxon>Pseudomonadota</taxon>
        <taxon>Gammaproteobacteria</taxon>
        <taxon>Vibrionales</taxon>
        <taxon>Vibrionaceae</taxon>
        <taxon>Aliivibrio</taxon>
    </lineage>
</organism>
<keyword evidence="15" id="KW-1185">Reference proteome</keyword>
<evidence type="ECO:0000256" key="1">
    <source>
        <dbReference type="ARBA" id="ARBA00006139"/>
    </source>
</evidence>
<evidence type="ECO:0000256" key="4">
    <source>
        <dbReference type="ARBA" id="ARBA00022692"/>
    </source>
</evidence>
<dbReference type="EC" id="3.4.23.36" evidence="9"/>
<dbReference type="OrthoDB" id="9810259at2"/>
<comment type="similarity">
    <text evidence="1 9 11">Belongs to the peptidase A8 family.</text>
</comment>
<evidence type="ECO:0000256" key="2">
    <source>
        <dbReference type="ARBA" id="ARBA00022475"/>
    </source>
</evidence>
<comment type="subcellular location">
    <subcellularLocation>
        <location evidence="9">Cell membrane</location>
        <topology evidence="9">Multi-pass membrane protein</topology>
    </subcellularLocation>
</comment>
<dbReference type="PRINTS" id="PR00781">
    <property type="entry name" value="LIPOSIGPTASE"/>
</dbReference>
<evidence type="ECO:0000256" key="3">
    <source>
        <dbReference type="ARBA" id="ARBA00022670"/>
    </source>
</evidence>
<reference evidence="12" key="4">
    <citation type="submission" date="2023-01" db="EMBL/GenBank/DDBJ databases">
        <title>Draft genome sequence of Aliivibrio sifiae strain NBRC 105001.</title>
        <authorList>
            <person name="Sun Q."/>
            <person name="Mori K."/>
        </authorList>
    </citation>
    <scope>NUCLEOTIDE SEQUENCE</scope>
    <source>
        <strain evidence="12">NBRC 105001</strain>
    </source>
</reference>
<evidence type="ECO:0000256" key="11">
    <source>
        <dbReference type="RuleBase" id="RU004181"/>
    </source>
</evidence>
<dbReference type="Proteomes" id="UP001156660">
    <property type="component" value="Unassembled WGS sequence"/>
</dbReference>
<feature type="transmembrane region" description="Helical" evidence="9">
    <location>
        <begin position="75"/>
        <end position="95"/>
    </location>
</feature>
<sequence length="171" mass="19462">MISDNKTLPLLKESGLRWLWLAGIIFMADISIKLFVMKEMSYGWANRIEVLPFFNFLYVHNYGAAFSFLSDQAGWQRWFFTGIAVAVCGLLGYWMRKAPQTDKLNNMAYALIIGGAIGNVFDRLVHGFVVDYLDFYWGNYHWPAFNLADAAICIGAGLIILDGLRSNKKEQ</sequence>
<feature type="transmembrane region" description="Helical" evidence="9">
    <location>
        <begin position="18"/>
        <end position="36"/>
    </location>
</feature>
<evidence type="ECO:0000256" key="5">
    <source>
        <dbReference type="ARBA" id="ARBA00022750"/>
    </source>
</evidence>
<dbReference type="InterPro" id="IPR001872">
    <property type="entry name" value="Peptidase_A8"/>
</dbReference>
<dbReference type="GO" id="GO:0004190">
    <property type="term" value="F:aspartic-type endopeptidase activity"/>
    <property type="evidence" value="ECO:0007669"/>
    <property type="project" value="UniProtKB-UniRule"/>
</dbReference>
<evidence type="ECO:0000313" key="12">
    <source>
        <dbReference type="EMBL" id="GLR77117.1"/>
    </source>
</evidence>
<dbReference type="GO" id="GO:0005886">
    <property type="term" value="C:plasma membrane"/>
    <property type="evidence" value="ECO:0007669"/>
    <property type="project" value="UniProtKB-SubCell"/>
</dbReference>
<keyword evidence="7 9" id="KW-1133">Transmembrane helix</keyword>
<evidence type="ECO:0000256" key="10">
    <source>
        <dbReference type="RuleBase" id="RU000594"/>
    </source>
</evidence>
<dbReference type="EMBL" id="BSOU01000021">
    <property type="protein sequence ID" value="GLR77117.1"/>
    <property type="molecule type" value="Genomic_DNA"/>
</dbReference>
<evidence type="ECO:0000313" key="14">
    <source>
        <dbReference type="Proteomes" id="UP000239273"/>
    </source>
</evidence>
<comment type="function">
    <text evidence="9 10">This protein specifically catalyzes the removal of signal peptides from prolipoproteins.</text>
</comment>
<evidence type="ECO:0000256" key="9">
    <source>
        <dbReference type="HAMAP-Rule" id="MF_00161"/>
    </source>
</evidence>
<dbReference type="EMBL" id="MSCP01000001">
    <property type="protein sequence ID" value="PQJ94300.1"/>
    <property type="molecule type" value="Genomic_DNA"/>
</dbReference>
<proteinExistence type="inferred from homology"/>
<dbReference type="PROSITE" id="PS00855">
    <property type="entry name" value="SPASE_II"/>
    <property type="match status" value="1"/>
</dbReference>
<dbReference type="GO" id="GO:0006508">
    <property type="term" value="P:proteolysis"/>
    <property type="evidence" value="ECO:0007669"/>
    <property type="project" value="UniProtKB-KW"/>
</dbReference>
<keyword evidence="12" id="KW-0449">Lipoprotein</keyword>
<protein>
    <recommendedName>
        <fullName evidence="9">Lipoprotein signal peptidase</fullName>
        <ecNumber evidence="9">3.4.23.36</ecNumber>
    </recommendedName>
    <alternativeName>
        <fullName evidence="9">Prolipoprotein signal peptidase</fullName>
    </alternativeName>
    <alternativeName>
        <fullName evidence="9">Signal peptidase II</fullName>
        <shortName evidence="9">SPase II</shortName>
    </alternativeName>
</protein>
<feature type="active site" evidence="9">
    <location>
        <position position="131"/>
    </location>
</feature>
<evidence type="ECO:0000313" key="13">
    <source>
        <dbReference type="EMBL" id="PQJ94300.1"/>
    </source>
</evidence>
<comment type="pathway">
    <text evidence="9">Protein modification; lipoprotein biosynthesis (signal peptide cleavage).</text>
</comment>
<dbReference type="AlphaFoldDB" id="A0A2S7XKT0"/>
<reference evidence="15" key="3">
    <citation type="journal article" date="2019" name="Int. J. Syst. Evol. Microbiol.">
        <title>The Global Catalogue of Microorganisms (GCM) 10K type strain sequencing project: providing services to taxonomists for standard genome sequencing and annotation.</title>
        <authorList>
            <consortium name="The Broad Institute Genomics Platform"/>
            <consortium name="The Broad Institute Genome Sequencing Center for Infectious Disease"/>
            <person name="Wu L."/>
            <person name="Ma J."/>
        </authorList>
    </citation>
    <scope>NUCLEOTIDE SEQUENCE [LARGE SCALE GENOMIC DNA]</scope>
    <source>
        <strain evidence="15">NBRC 105001</strain>
    </source>
</reference>